<dbReference type="PANTHER" id="PTHR43431:SF7">
    <property type="entry name" value="OXIDOREDUCTASE, SHORT CHAIN DEHYDROGENASE_REDUCTASE FAMILY (AFU_ORTHOLOGUE AFUA_5G14000)"/>
    <property type="match status" value="1"/>
</dbReference>
<dbReference type="STRING" id="375.BKD09_RS10150"/>
<dbReference type="PRINTS" id="PR00081">
    <property type="entry name" value="GDHRDH"/>
</dbReference>
<dbReference type="SUPFAM" id="SSF51735">
    <property type="entry name" value="NAD(P)-binding Rossmann-fold domains"/>
    <property type="match status" value="1"/>
</dbReference>
<evidence type="ECO:0000313" key="2">
    <source>
        <dbReference type="Proteomes" id="UP000030377"/>
    </source>
</evidence>
<reference evidence="1 2" key="1">
    <citation type="submission" date="2014-09" db="EMBL/GenBank/DDBJ databases">
        <title>Draft genome of Bradyrhizobium japonicum Is-34.</title>
        <authorList>
            <person name="Tsurumaru H."/>
            <person name="Yamakawa T."/>
            <person name="Hashimoto S."/>
            <person name="Okizaki K."/>
            <person name="Kanesaki Y."/>
            <person name="Yoshikawa H."/>
            <person name="Yajima S."/>
        </authorList>
    </citation>
    <scope>NUCLEOTIDE SEQUENCE [LARGE SCALE GENOMIC DNA]</scope>
    <source>
        <strain evidence="1 2">Is-34</strain>
    </source>
</reference>
<dbReference type="EMBL" id="JRPN01000003">
    <property type="protein sequence ID" value="KGT80612.1"/>
    <property type="molecule type" value="Genomic_DNA"/>
</dbReference>
<dbReference type="Gene3D" id="3.40.50.720">
    <property type="entry name" value="NAD(P)-binding Rossmann-like Domain"/>
    <property type="match status" value="1"/>
</dbReference>
<organism evidence="1 2">
    <name type="scientific">Bradyrhizobium japonicum</name>
    <dbReference type="NCBI Taxonomy" id="375"/>
    <lineage>
        <taxon>Bacteria</taxon>
        <taxon>Pseudomonadati</taxon>
        <taxon>Pseudomonadota</taxon>
        <taxon>Alphaproteobacteria</taxon>
        <taxon>Hyphomicrobiales</taxon>
        <taxon>Nitrobacteraceae</taxon>
        <taxon>Bradyrhizobium</taxon>
    </lineage>
</organism>
<dbReference type="Proteomes" id="UP000030377">
    <property type="component" value="Unassembled WGS sequence"/>
</dbReference>
<name>A0A0A3Y1N1_BRAJP</name>
<comment type="caution">
    <text evidence="1">The sequence shown here is derived from an EMBL/GenBank/DDBJ whole genome shotgun (WGS) entry which is preliminary data.</text>
</comment>
<sequence length="236" mass="25131">MKTAIVIGVGPDRGLGARLCKRLAADGLKVIVAGRTLPALQAVVDGITKAGGAAVPFVADATREGDIVALFDVAGDDLDLAIYNAGNNTPGKIIEMDADYFENAWRVVCFGGFLFGREAVRRMVPKKTGTLLFTGASASLRGRSGYGAFNSSKAGLRTLAQAMAKEYASDGIHVGHVVVDGAIAGDKIFSRFPDAVGREDSLIDIDGIVDAFAFLYRQPERAWSFELDVRTSKEKW</sequence>
<dbReference type="RefSeq" id="WP_028161081.1">
    <property type="nucleotide sequence ID" value="NZ_JANUDC010000001.1"/>
</dbReference>
<dbReference type="AlphaFoldDB" id="A0A0A3Y1N1"/>
<proteinExistence type="predicted"/>
<gene>
    <name evidence="1" type="ORF">MA20_04020</name>
</gene>
<dbReference type="InterPro" id="IPR002347">
    <property type="entry name" value="SDR_fam"/>
</dbReference>
<accession>A0A0A3Y1N1</accession>
<dbReference type="InterPro" id="IPR036291">
    <property type="entry name" value="NAD(P)-bd_dom_sf"/>
</dbReference>
<protein>
    <submittedName>
        <fullName evidence="1">Glucose 1-dehydrogenase</fullName>
    </submittedName>
</protein>
<dbReference type="PANTHER" id="PTHR43431">
    <property type="entry name" value="OXIDOREDUCTASE, SHORT CHAIN DEHYDROGENASE/REDUCTASE FAMILY (AFU_ORTHOLOGUE AFUA_5G14000)"/>
    <property type="match status" value="1"/>
</dbReference>
<dbReference type="Pfam" id="PF00106">
    <property type="entry name" value="adh_short"/>
    <property type="match status" value="1"/>
</dbReference>
<evidence type="ECO:0000313" key="1">
    <source>
        <dbReference type="EMBL" id="KGT80612.1"/>
    </source>
</evidence>